<keyword evidence="2" id="KW-1185">Reference proteome</keyword>
<proteinExistence type="predicted"/>
<sequence length="144" mass="15834">MEMVAFLFQISIMKKALASANNKYLQLVLWMHATPKECVVQMVQPCPFKRVRGTKRVYNSDGSAMPRLREREGVLVGRFSNGKTVVDTVTELLGFDDYIPPYANARGRDILTGVNYASAAAGIRDETGQQLGARISFGGQICSG</sequence>
<dbReference type="EMBL" id="CM042029">
    <property type="protein sequence ID" value="KAI3796741.1"/>
    <property type="molecule type" value="Genomic_DNA"/>
</dbReference>
<gene>
    <name evidence="1" type="ORF">L1987_39423</name>
</gene>
<accession>A0ACB9HN66</accession>
<protein>
    <submittedName>
        <fullName evidence="1">Uncharacterized protein</fullName>
    </submittedName>
</protein>
<dbReference type="Proteomes" id="UP001056120">
    <property type="component" value="Linkage Group LG12"/>
</dbReference>
<reference evidence="1 2" key="2">
    <citation type="journal article" date="2022" name="Mol. Ecol. Resour.">
        <title>The genomes of chicory, endive, great burdock and yacon provide insights into Asteraceae paleo-polyploidization history and plant inulin production.</title>
        <authorList>
            <person name="Fan W."/>
            <person name="Wang S."/>
            <person name="Wang H."/>
            <person name="Wang A."/>
            <person name="Jiang F."/>
            <person name="Liu H."/>
            <person name="Zhao H."/>
            <person name="Xu D."/>
            <person name="Zhang Y."/>
        </authorList>
    </citation>
    <scope>NUCLEOTIDE SEQUENCE [LARGE SCALE GENOMIC DNA]</scope>
    <source>
        <strain evidence="2">cv. Yunnan</strain>
        <tissue evidence="1">Leaves</tissue>
    </source>
</reference>
<name>A0ACB9HN66_9ASTR</name>
<comment type="caution">
    <text evidence="1">The sequence shown here is derived from an EMBL/GenBank/DDBJ whole genome shotgun (WGS) entry which is preliminary data.</text>
</comment>
<evidence type="ECO:0000313" key="1">
    <source>
        <dbReference type="EMBL" id="KAI3796741.1"/>
    </source>
</evidence>
<reference evidence="2" key="1">
    <citation type="journal article" date="2022" name="Mol. Ecol. Resour.">
        <title>The genomes of chicory, endive, great burdock and yacon provide insights into Asteraceae palaeo-polyploidization history and plant inulin production.</title>
        <authorList>
            <person name="Fan W."/>
            <person name="Wang S."/>
            <person name="Wang H."/>
            <person name="Wang A."/>
            <person name="Jiang F."/>
            <person name="Liu H."/>
            <person name="Zhao H."/>
            <person name="Xu D."/>
            <person name="Zhang Y."/>
        </authorList>
    </citation>
    <scope>NUCLEOTIDE SEQUENCE [LARGE SCALE GENOMIC DNA]</scope>
    <source>
        <strain evidence="2">cv. Yunnan</strain>
    </source>
</reference>
<evidence type="ECO:0000313" key="2">
    <source>
        <dbReference type="Proteomes" id="UP001056120"/>
    </source>
</evidence>
<organism evidence="1 2">
    <name type="scientific">Smallanthus sonchifolius</name>
    <dbReference type="NCBI Taxonomy" id="185202"/>
    <lineage>
        <taxon>Eukaryota</taxon>
        <taxon>Viridiplantae</taxon>
        <taxon>Streptophyta</taxon>
        <taxon>Embryophyta</taxon>
        <taxon>Tracheophyta</taxon>
        <taxon>Spermatophyta</taxon>
        <taxon>Magnoliopsida</taxon>
        <taxon>eudicotyledons</taxon>
        <taxon>Gunneridae</taxon>
        <taxon>Pentapetalae</taxon>
        <taxon>asterids</taxon>
        <taxon>campanulids</taxon>
        <taxon>Asterales</taxon>
        <taxon>Asteraceae</taxon>
        <taxon>Asteroideae</taxon>
        <taxon>Heliantheae alliance</taxon>
        <taxon>Millerieae</taxon>
        <taxon>Smallanthus</taxon>
    </lineage>
</organism>